<gene>
    <name evidence="1" type="ORF">F8388_000032</name>
    <name evidence="2" type="ORF">G4B88_031168</name>
</gene>
<evidence type="ECO:0000313" key="4">
    <source>
        <dbReference type="Proteomes" id="UP000583929"/>
    </source>
</evidence>
<evidence type="ECO:0000313" key="1">
    <source>
        <dbReference type="EMBL" id="KAF4360163.1"/>
    </source>
</evidence>
<reference evidence="3 4" key="1">
    <citation type="journal article" date="2020" name="bioRxiv">
        <title>Sequence and annotation of 42 cannabis genomes reveals extensive copy number variation in cannabinoid synthesis and pathogen resistance genes.</title>
        <authorList>
            <person name="Mckernan K.J."/>
            <person name="Helbert Y."/>
            <person name="Kane L.T."/>
            <person name="Ebling H."/>
            <person name="Zhang L."/>
            <person name="Liu B."/>
            <person name="Eaton Z."/>
            <person name="Mclaughlin S."/>
            <person name="Kingan S."/>
            <person name="Baybayan P."/>
            <person name="Concepcion G."/>
            <person name="Jordan M."/>
            <person name="Riva A."/>
            <person name="Barbazuk W."/>
            <person name="Harkins T."/>
        </authorList>
    </citation>
    <scope>NUCLEOTIDE SEQUENCE [LARGE SCALE GENOMIC DNA]</scope>
    <source>
        <strain evidence="3 4">cv. Jamaican Lion 4</strain>
        <strain evidence="2">Father</strain>
        <strain evidence="1">Mother</strain>
        <tissue evidence="1">Leaf</tissue>
    </source>
</reference>
<dbReference type="Proteomes" id="UP000525078">
    <property type="component" value="Unassembled WGS sequence"/>
</dbReference>
<protein>
    <submittedName>
        <fullName evidence="1">Uncharacterized protein</fullName>
    </submittedName>
</protein>
<dbReference type="AlphaFoldDB" id="A0A7J6EP31"/>
<sequence>MSFAAPGLTSKGYTSLQPLSVAVSLLKFTKAKV</sequence>
<evidence type="ECO:0000313" key="2">
    <source>
        <dbReference type="EMBL" id="KAF4386033.1"/>
    </source>
</evidence>
<dbReference type="Proteomes" id="UP000583929">
    <property type="component" value="Unassembled WGS sequence"/>
</dbReference>
<dbReference type="EMBL" id="JAATIQ010000084">
    <property type="protein sequence ID" value="KAF4386033.1"/>
    <property type="molecule type" value="Genomic_DNA"/>
</dbReference>
<keyword evidence="4" id="KW-1185">Reference proteome</keyword>
<accession>A0A7J6EP31</accession>
<organism evidence="1 3">
    <name type="scientific">Cannabis sativa</name>
    <name type="common">Hemp</name>
    <name type="synonym">Marijuana</name>
    <dbReference type="NCBI Taxonomy" id="3483"/>
    <lineage>
        <taxon>Eukaryota</taxon>
        <taxon>Viridiplantae</taxon>
        <taxon>Streptophyta</taxon>
        <taxon>Embryophyta</taxon>
        <taxon>Tracheophyta</taxon>
        <taxon>Spermatophyta</taxon>
        <taxon>Magnoliopsida</taxon>
        <taxon>eudicotyledons</taxon>
        <taxon>Gunneridae</taxon>
        <taxon>Pentapetalae</taxon>
        <taxon>rosids</taxon>
        <taxon>fabids</taxon>
        <taxon>Rosales</taxon>
        <taxon>Cannabaceae</taxon>
        <taxon>Cannabis</taxon>
    </lineage>
</organism>
<proteinExistence type="predicted"/>
<name>A0A7J6EP31_CANSA</name>
<dbReference type="EMBL" id="JAATIP010000207">
    <property type="protein sequence ID" value="KAF4360163.1"/>
    <property type="molecule type" value="Genomic_DNA"/>
</dbReference>
<comment type="caution">
    <text evidence="1">The sequence shown here is derived from an EMBL/GenBank/DDBJ whole genome shotgun (WGS) entry which is preliminary data.</text>
</comment>
<evidence type="ECO:0000313" key="3">
    <source>
        <dbReference type="Proteomes" id="UP000525078"/>
    </source>
</evidence>